<proteinExistence type="predicted"/>
<keyword evidence="2" id="KW-1185">Reference proteome</keyword>
<dbReference type="EMBL" id="JAUNZN010000002">
    <property type="protein sequence ID" value="KAK4825800.1"/>
    <property type="molecule type" value="Genomic_DNA"/>
</dbReference>
<reference evidence="1 2" key="1">
    <citation type="journal article" date="2023" name="J. Hered.">
        <title>Chromosome-level genome of the wood stork (Mycteria americana) provides insight into avian chromosome evolution.</title>
        <authorList>
            <person name="Flamio R. Jr."/>
            <person name="Ramstad K.M."/>
        </authorList>
    </citation>
    <scope>NUCLEOTIDE SEQUENCE [LARGE SCALE GENOMIC DNA]</scope>
    <source>
        <strain evidence="1">JAX WOST 10</strain>
    </source>
</reference>
<sequence>MDKKCKTYTGVSTHFNNAKYVYDEDSPCATAKGNRWYVRPLRDDDSTTSLGSLFQYLATLSINLMHQYRLGTNVLKNSFATKDPAVLVNKVSTNQQCALAAANAKHILGRKQESRQQAEYPKQHIQCSALKSLTSSHGVPAKFLALEVRGKRPYHKRVDNEEIEIENQLDCPNKARKVSYEHY</sequence>
<gene>
    <name evidence="1" type="ORF">QYF61_002384</name>
</gene>
<protein>
    <submittedName>
        <fullName evidence="1">Uncharacterized protein</fullName>
    </submittedName>
</protein>
<evidence type="ECO:0000313" key="2">
    <source>
        <dbReference type="Proteomes" id="UP001333110"/>
    </source>
</evidence>
<accession>A0AAN7S2B4</accession>
<evidence type="ECO:0000313" key="1">
    <source>
        <dbReference type="EMBL" id="KAK4825800.1"/>
    </source>
</evidence>
<comment type="caution">
    <text evidence="1">The sequence shown here is derived from an EMBL/GenBank/DDBJ whole genome shotgun (WGS) entry which is preliminary data.</text>
</comment>
<name>A0AAN7S2B4_MYCAM</name>
<organism evidence="1 2">
    <name type="scientific">Mycteria americana</name>
    <name type="common">Wood stork</name>
    <dbReference type="NCBI Taxonomy" id="33587"/>
    <lineage>
        <taxon>Eukaryota</taxon>
        <taxon>Metazoa</taxon>
        <taxon>Chordata</taxon>
        <taxon>Craniata</taxon>
        <taxon>Vertebrata</taxon>
        <taxon>Euteleostomi</taxon>
        <taxon>Archelosauria</taxon>
        <taxon>Archosauria</taxon>
        <taxon>Dinosauria</taxon>
        <taxon>Saurischia</taxon>
        <taxon>Theropoda</taxon>
        <taxon>Coelurosauria</taxon>
        <taxon>Aves</taxon>
        <taxon>Neognathae</taxon>
        <taxon>Neoaves</taxon>
        <taxon>Aequornithes</taxon>
        <taxon>Ciconiiformes</taxon>
        <taxon>Ciconiidae</taxon>
        <taxon>Mycteria</taxon>
    </lineage>
</organism>
<dbReference type="Proteomes" id="UP001333110">
    <property type="component" value="Unassembled WGS sequence"/>
</dbReference>
<dbReference type="AlphaFoldDB" id="A0AAN7S2B4"/>